<dbReference type="KEGG" id="thes:FHQ07_05990"/>
<dbReference type="RefSeq" id="WP_139715949.1">
    <property type="nucleotide sequence ID" value="NZ_CP040871.1"/>
</dbReference>
<dbReference type="Pfam" id="PF05137">
    <property type="entry name" value="PilN"/>
    <property type="match status" value="1"/>
</dbReference>
<dbReference type="InterPro" id="IPR007813">
    <property type="entry name" value="PilN"/>
</dbReference>
<dbReference type="EMBL" id="CP040871">
    <property type="protein sequence ID" value="QDA56897.1"/>
    <property type="molecule type" value="Genomic_DNA"/>
</dbReference>
<dbReference type="InterPro" id="IPR043129">
    <property type="entry name" value="ATPase_NBD"/>
</dbReference>
<dbReference type="InterPro" id="IPR052534">
    <property type="entry name" value="Extracell_DNA_Util/SecSys_Comp"/>
</dbReference>
<sequence length="383" mass="40681">MSASLSPLARFESAGRGLRGFLAWWGAGLSAWLPAGWRQALAASSDRLLLQAQGDGLQLRRQGGNGVQDIANLPVPPARGEGIDPLAGVLTRHAAELPRWLMLPASSGLRRTLLLPAAARERLREVLAFEIERQTPFAIGDVLYDGRVLGVRDDGQLQAELVVVPRVRADAASAQLGALSGWLAGIDLADADGKPLGINLLPTAQRQQRANPWRIWNIALAAVALLALALGLSQVLDNRHAAAARLQADVAKRSAQARSVSQQRQRLVDAVEGGAYLQAQRNARPSAIEVMDELARRLPDGTYLEKVSIEGGQLTVIGLSNQAAALVGKLEGAKQWRAPALSGALQQDPRTRSDRFTLVAQLNDASADADAQAAGKEAADAAR</sequence>
<dbReference type="Proteomes" id="UP000308149">
    <property type="component" value="Chromosome"/>
</dbReference>
<reference evidence="1 2" key="1">
    <citation type="submission" date="2019-06" db="EMBL/GenBank/DDBJ databases">
        <title>Thermomonas aquatica sp. nov., isolated from an industrial wastewater treatment plant.</title>
        <authorList>
            <person name="Jeon J.H."/>
            <person name="Park D.-S."/>
        </authorList>
    </citation>
    <scope>NUCLEOTIDE SEQUENCE [LARGE SCALE GENOMIC DNA]</scope>
    <source>
        <strain evidence="1 2">SY21</strain>
    </source>
</reference>
<dbReference type="Gene3D" id="3.30.420.380">
    <property type="match status" value="1"/>
</dbReference>
<protein>
    <submittedName>
        <fullName evidence="1">General secretion pathway protein GspL</fullName>
    </submittedName>
</protein>
<accession>A0A5B7ZPU5</accession>
<name>A0A5B7ZPU5_9GAMM</name>
<gene>
    <name evidence="1" type="ORF">FHQ07_05990</name>
</gene>
<dbReference type="SUPFAM" id="SSF53067">
    <property type="entry name" value="Actin-like ATPase domain"/>
    <property type="match status" value="1"/>
</dbReference>
<keyword evidence="2" id="KW-1185">Reference proteome</keyword>
<evidence type="ECO:0000313" key="2">
    <source>
        <dbReference type="Proteomes" id="UP000308149"/>
    </source>
</evidence>
<dbReference type="OrthoDB" id="5621075at2"/>
<proteinExistence type="predicted"/>
<dbReference type="PANTHER" id="PTHR40278">
    <property type="entry name" value="DNA UTILIZATION PROTEIN HOFN"/>
    <property type="match status" value="1"/>
</dbReference>
<dbReference type="AlphaFoldDB" id="A0A5B7ZPU5"/>
<dbReference type="PANTHER" id="PTHR40278:SF1">
    <property type="entry name" value="DNA UTILIZATION PROTEIN HOFN"/>
    <property type="match status" value="1"/>
</dbReference>
<evidence type="ECO:0000313" key="1">
    <source>
        <dbReference type="EMBL" id="QDA56897.1"/>
    </source>
</evidence>
<organism evidence="1 2">
    <name type="scientific">Thermomonas aquatica</name>
    <dbReference type="NCBI Taxonomy" id="2202149"/>
    <lineage>
        <taxon>Bacteria</taxon>
        <taxon>Pseudomonadati</taxon>
        <taxon>Pseudomonadota</taxon>
        <taxon>Gammaproteobacteria</taxon>
        <taxon>Lysobacterales</taxon>
        <taxon>Lysobacteraceae</taxon>
        <taxon>Thermomonas</taxon>
    </lineage>
</organism>